<proteinExistence type="predicted"/>
<reference evidence="6" key="1">
    <citation type="journal article" date="2021" name="Environ. Microbiol.">
        <title>New insights into the diversity and evolution of the archaeal mobilome from three complete genomes of Saccharolobus shibatae.</title>
        <authorList>
            <person name="Medvedeva S."/>
            <person name="Brandt D."/>
            <person name="Cvirkaite-Krupovic V."/>
            <person name="Liu Y."/>
            <person name="Severinov K."/>
            <person name="Ishino S."/>
            <person name="Ishino Y."/>
            <person name="Prangishvili D."/>
            <person name="Kalinowski J."/>
            <person name="Krupovic M."/>
        </authorList>
    </citation>
    <scope>NUCLEOTIDE SEQUENCE</scope>
    <source>
        <strain evidence="6">BEU9</strain>
    </source>
</reference>
<dbReference type="SMART" id="SM00849">
    <property type="entry name" value="Lactamase_B"/>
    <property type="match status" value="1"/>
</dbReference>
<accession>A0A8F5BSS7</accession>
<dbReference type="Pfam" id="PF00753">
    <property type="entry name" value="Lactamase_B"/>
    <property type="match status" value="1"/>
</dbReference>
<keyword evidence="4" id="KW-0862">Zinc</keyword>
<evidence type="ECO:0000256" key="3">
    <source>
        <dbReference type="ARBA" id="ARBA00022801"/>
    </source>
</evidence>
<dbReference type="PANTHER" id="PTHR46233">
    <property type="entry name" value="HYDROXYACYLGLUTATHIONE HYDROLASE GLOC"/>
    <property type="match status" value="1"/>
</dbReference>
<name>A0A8F5BSS7_9CREN</name>
<keyword evidence="3 6" id="KW-0378">Hydrolase</keyword>
<protein>
    <submittedName>
        <fullName evidence="6">MBL-fold metallo-hydrolase superfamily</fullName>
    </submittedName>
</protein>
<evidence type="ECO:0000256" key="1">
    <source>
        <dbReference type="ARBA" id="ARBA00001947"/>
    </source>
</evidence>
<evidence type="ECO:0000256" key="2">
    <source>
        <dbReference type="ARBA" id="ARBA00022723"/>
    </source>
</evidence>
<sequence>MIVKNFITGPLATNSYLIIAEKEGVVVDAGGDMSELIQTVRKEKINIRYIIATHGHFDHIMGVNQIKREFPSSVFLVNEKDLGLLKKASSMAQSFLNLSISDVVKPDGFVKEGDEIELGREKLKIIETPGHTMGSICVLANGYIFTGDTLFYGTVGRTDLGGSEKLLRESLEKLKKLPDEIIVYPGHGPFTVLGYEKVKNPFLTMDILP</sequence>
<evidence type="ECO:0000256" key="4">
    <source>
        <dbReference type="ARBA" id="ARBA00022833"/>
    </source>
</evidence>
<dbReference type="InterPro" id="IPR051453">
    <property type="entry name" value="MBL_Glyoxalase_II"/>
</dbReference>
<dbReference type="GeneID" id="65559008"/>
<organism evidence="6 7">
    <name type="scientific">Saccharolobus shibatae</name>
    <dbReference type="NCBI Taxonomy" id="2286"/>
    <lineage>
        <taxon>Archaea</taxon>
        <taxon>Thermoproteota</taxon>
        <taxon>Thermoprotei</taxon>
        <taxon>Sulfolobales</taxon>
        <taxon>Sulfolobaceae</taxon>
        <taxon>Saccharolobus</taxon>
    </lineage>
</organism>
<dbReference type="PANTHER" id="PTHR46233:SF3">
    <property type="entry name" value="HYDROXYACYLGLUTATHIONE HYDROLASE GLOC"/>
    <property type="match status" value="1"/>
</dbReference>
<dbReference type="GO" id="GO:0046872">
    <property type="term" value="F:metal ion binding"/>
    <property type="evidence" value="ECO:0007669"/>
    <property type="project" value="UniProtKB-KW"/>
</dbReference>
<feature type="domain" description="Metallo-beta-lactamase" evidence="5">
    <location>
        <begin position="12"/>
        <end position="187"/>
    </location>
</feature>
<evidence type="ECO:0000313" key="7">
    <source>
        <dbReference type="Proteomes" id="UP000693941"/>
    </source>
</evidence>
<dbReference type="GO" id="GO:0016787">
    <property type="term" value="F:hydrolase activity"/>
    <property type="evidence" value="ECO:0007669"/>
    <property type="project" value="UniProtKB-KW"/>
</dbReference>
<dbReference type="Proteomes" id="UP000693941">
    <property type="component" value="Chromosome"/>
</dbReference>
<dbReference type="AlphaFoldDB" id="A0A8F5BSS7"/>
<dbReference type="EMBL" id="CP077715">
    <property type="protein sequence ID" value="QXJ30802.1"/>
    <property type="molecule type" value="Genomic_DNA"/>
</dbReference>
<dbReference type="InterPro" id="IPR001279">
    <property type="entry name" value="Metallo-B-lactamas"/>
</dbReference>
<keyword evidence="2" id="KW-0479">Metal-binding</keyword>
<dbReference type="RefSeq" id="WP_218261050.1">
    <property type="nucleotide sequence ID" value="NZ_CP077715.1"/>
</dbReference>
<dbReference type="CDD" id="cd06262">
    <property type="entry name" value="metallo-hydrolase-like_MBL-fold"/>
    <property type="match status" value="1"/>
</dbReference>
<evidence type="ECO:0000259" key="5">
    <source>
        <dbReference type="SMART" id="SM00849"/>
    </source>
</evidence>
<evidence type="ECO:0000313" key="6">
    <source>
        <dbReference type="EMBL" id="QXJ30802.1"/>
    </source>
</evidence>
<comment type="cofactor">
    <cofactor evidence="1">
        <name>Zn(2+)</name>
        <dbReference type="ChEBI" id="CHEBI:29105"/>
    </cofactor>
</comment>
<gene>
    <name evidence="6" type="ORF">J5U21_00451</name>
</gene>